<proteinExistence type="predicted"/>
<dbReference type="PANTHER" id="PTHR30146:SF95">
    <property type="entry name" value="RIBOSE OPERON REPRESSOR"/>
    <property type="match status" value="1"/>
</dbReference>
<evidence type="ECO:0000313" key="6">
    <source>
        <dbReference type="EMBL" id="MBW8727094.1"/>
    </source>
</evidence>
<dbReference type="GO" id="GO:0003700">
    <property type="term" value="F:DNA-binding transcription factor activity"/>
    <property type="evidence" value="ECO:0007669"/>
    <property type="project" value="TreeGrafter"/>
</dbReference>
<dbReference type="Proteomes" id="UP000700706">
    <property type="component" value="Unassembled WGS sequence"/>
</dbReference>
<reference evidence="6" key="1">
    <citation type="submission" date="2020-06" db="EMBL/GenBank/DDBJ databases">
        <title>Stable isotope informed genome-resolved metagenomics uncovers potential trophic interactions in rhizosphere soil.</title>
        <authorList>
            <person name="Starr E.P."/>
            <person name="Shi S."/>
            <person name="Blazewicz S.J."/>
            <person name="Koch B.J."/>
            <person name="Probst A.J."/>
            <person name="Hungate B.A."/>
            <person name="Pett-Ridge J."/>
            <person name="Firestone M.K."/>
            <person name="Banfield J.F."/>
        </authorList>
    </citation>
    <scope>NUCLEOTIDE SEQUENCE</scope>
    <source>
        <strain evidence="6">YM_69_17</strain>
    </source>
</reference>
<keyword evidence="2" id="KW-0805">Transcription regulation</keyword>
<dbReference type="Pfam" id="PF13377">
    <property type="entry name" value="Peripla_BP_3"/>
    <property type="match status" value="1"/>
</dbReference>
<keyword evidence="4" id="KW-0804">Transcription</keyword>
<dbReference type="Pfam" id="PF00356">
    <property type="entry name" value="LacI"/>
    <property type="match status" value="1"/>
</dbReference>
<dbReference type="AlphaFoldDB" id="A0A952FQZ6"/>
<gene>
    <name evidence="6" type="ORF">JF625_18355</name>
</gene>
<dbReference type="InterPro" id="IPR000843">
    <property type="entry name" value="HTH_LacI"/>
</dbReference>
<accession>A0A952FQZ6</accession>
<evidence type="ECO:0000256" key="1">
    <source>
        <dbReference type="ARBA" id="ARBA00022491"/>
    </source>
</evidence>
<dbReference type="PROSITE" id="PS50932">
    <property type="entry name" value="HTH_LACI_2"/>
    <property type="match status" value="1"/>
</dbReference>
<sequence length="353" mass="37522">MPGRDSTPPDTPLATDDLASRRFVGAQAVAELAGVSRSAVSRTFTPGASVSEETRRRVMAAAEALGYHVNHLARGVSRQETGIVCLVVADVDAAQPSRLTRAITERLQDAGKVAVLLCVGGPSDDIAATLRRALNYRADATVVMSGTPAQSIVRECLDNGQRLILISRDDRIAGPDNILLDNAGAARTALNLLLRAGCRRPAMVTTELGTPSLSARADAFVDAARAIGIEPAVVRLGQMTSYANGVAAAHRLFTAAERPDAVFCVNDATAFGLIDAARHEFGLRVPEDVSVIGFDNVTQAGWTSYQLTTFDHPVDDIARHAVDLASGSRAARAAPARIELTPELVWRRTVRIR</sequence>
<evidence type="ECO:0000256" key="4">
    <source>
        <dbReference type="ARBA" id="ARBA00023163"/>
    </source>
</evidence>
<dbReference type="InterPro" id="IPR010982">
    <property type="entry name" value="Lambda_DNA-bd_dom_sf"/>
</dbReference>
<dbReference type="InterPro" id="IPR046335">
    <property type="entry name" value="LacI/GalR-like_sensor"/>
</dbReference>
<evidence type="ECO:0000256" key="3">
    <source>
        <dbReference type="ARBA" id="ARBA00023125"/>
    </source>
</evidence>
<protein>
    <submittedName>
        <fullName evidence="6">LacI family DNA-binding transcriptional regulator</fullName>
    </submittedName>
</protein>
<evidence type="ECO:0000256" key="2">
    <source>
        <dbReference type="ARBA" id="ARBA00023015"/>
    </source>
</evidence>
<dbReference type="Gene3D" id="1.10.260.40">
    <property type="entry name" value="lambda repressor-like DNA-binding domains"/>
    <property type="match status" value="1"/>
</dbReference>
<keyword evidence="3 6" id="KW-0238">DNA-binding</keyword>
<organism evidence="6 7">
    <name type="scientific">Inquilinus limosus</name>
    <dbReference type="NCBI Taxonomy" id="171674"/>
    <lineage>
        <taxon>Bacteria</taxon>
        <taxon>Pseudomonadati</taxon>
        <taxon>Pseudomonadota</taxon>
        <taxon>Alphaproteobacteria</taxon>
        <taxon>Rhodospirillales</taxon>
        <taxon>Rhodospirillaceae</taxon>
        <taxon>Inquilinus</taxon>
    </lineage>
</organism>
<name>A0A952FQZ6_9PROT</name>
<dbReference type="GO" id="GO:0000976">
    <property type="term" value="F:transcription cis-regulatory region binding"/>
    <property type="evidence" value="ECO:0007669"/>
    <property type="project" value="TreeGrafter"/>
</dbReference>
<evidence type="ECO:0000259" key="5">
    <source>
        <dbReference type="PROSITE" id="PS50932"/>
    </source>
</evidence>
<dbReference type="EMBL" id="JAEKLZ010000253">
    <property type="protein sequence ID" value="MBW8727094.1"/>
    <property type="molecule type" value="Genomic_DNA"/>
</dbReference>
<dbReference type="PANTHER" id="PTHR30146">
    <property type="entry name" value="LACI-RELATED TRANSCRIPTIONAL REPRESSOR"/>
    <property type="match status" value="1"/>
</dbReference>
<keyword evidence="1" id="KW-0678">Repressor</keyword>
<comment type="caution">
    <text evidence="6">The sequence shown here is derived from an EMBL/GenBank/DDBJ whole genome shotgun (WGS) entry which is preliminary data.</text>
</comment>
<dbReference type="CDD" id="cd01392">
    <property type="entry name" value="HTH_LacI"/>
    <property type="match status" value="1"/>
</dbReference>
<dbReference type="InterPro" id="IPR028082">
    <property type="entry name" value="Peripla_BP_I"/>
</dbReference>
<dbReference type="Gene3D" id="3.40.50.2300">
    <property type="match status" value="2"/>
</dbReference>
<evidence type="ECO:0000313" key="7">
    <source>
        <dbReference type="Proteomes" id="UP000700706"/>
    </source>
</evidence>
<dbReference type="SUPFAM" id="SSF53822">
    <property type="entry name" value="Periplasmic binding protein-like I"/>
    <property type="match status" value="1"/>
</dbReference>
<dbReference type="SMART" id="SM00354">
    <property type="entry name" value="HTH_LACI"/>
    <property type="match status" value="1"/>
</dbReference>
<feature type="domain" description="HTH lacI-type" evidence="5">
    <location>
        <begin position="29"/>
        <end position="78"/>
    </location>
</feature>
<dbReference type="CDD" id="cd06278">
    <property type="entry name" value="PBP1_LacI-like"/>
    <property type="match status" value="1"/>
</dbReference>
<dbReference type="SUPFAM" id="SSF47413">
    <property type="entry name" value="lambda repressor-like DNA-binding domains"/>
    <property type="match status" value="1"/>
</dbReference>